<comment type="caution">
    <text evidence="1">The sequence shown here is derived from an EMBL/GenBank/DDBJ whole genome shotgun (WGS) entry which is preliminary data.</text>
</comment>
<keyword evidence="2" id="KW-1185">Reference proteome</keyword>
<organism evidence="1 2">
    <name type="scientific">Dryococelus australis</name>
    <dbReference type="NCBI Taxonomy" id="614101"/>
    <lineage>
        <taxon>Eukaryota</taxon>
        <taxon>Metazoa</taxon>
        <taxon>Ecdysozoa</taxon>
        <taxon>Arthropoda</taxon>
        <taxon>Hexapoda</taxon>
        <taxon>Insecta</taxon>
        <taxon>Pterygota</taxon>
        <taxon>Neoptera</taxon>
        <taxon>Polyneoptera</taxon>
        <taxon>Phasmatodea</taxon>
        <taxon>Verophasmatodea</taxon>
        <taxon>Anareolatae</taxon>
        <taxon>Phasmatidae</taxon>
        <taxon>Eurycanthinae</taxon>
        <taxon>Dryococelus</taxon>
    </lineage>
</organism>
<dbReference type="Proteomes" id="UP001159363">
    <property type="component" value="Chromosome 10"/>
</dbReference>
<protein>
    <submittedName>
        <fullName evidence="1">Uncharacterized protein</fullName>
    </submittedName>
</protein>
<accession>A0ABQ9GKD6</accession>
<reference evidence="1 2" key="1">
    <citation type="submission" date="2023-02" db="EMBL/GenBank/DDBJ databases">
        <title>LHISI_Scaffold_Assembly.</title>
        <authorList>
            <person name="Stuart O.P."/>
            <person name="Cleave R."/>
            <person name="Magrath M.J.L."/>
            <person name="Mikheyev A.S."/>
        </authorList>
    </citation>
    <scope>NUCLEOTIDE SEQUENCE [LARGE SCALE GENOMIC DNA]</scope>
    <source>
        <strain evidence="1">Daus_M_001</strain>
        <tissue evidence="1">Leg muscle</tissue>
    </source>
</reference>
<proteinExistence type="predicted"/>
<dbReference type="EMBL" id="JARBHB010000011">
    <property type="protein sequence ID" value="KAJ8872467.1"/>
    <property type="molecule type" value="Genomic_DNA"/>
</dbReference>
<gene>
    <name evidence="1" type="ORF">PR048_026073</name>
</gene>
<name>A0ABQ9GKD6_9NEOP</name>
<sequence>MHQRMLSSAWMVSELSHLCLSTSRPVFLPPEAEDYLKGLDALDNFSGAPPNILEDVWVAVVHSRRLKIESELKVICDIL</sequence>
<evidence type="ECO:0000313" key="2">
    <source>
        <dbReference type="Proteomes" id="UP001159363"/>
    </source>
</evidence>
<evidence type="ECO:0000313" key="1">
    <source>
        <dbReference type="EMBL" id="KAJ8872467.1"/>
    </source>
</evidence>